<reference evidence="9 10" key="1">
    <citation type="submission" date="2020-02" db="EMBL/GenBank/DDBJ databases">
        <authorList>
            <person name="Kim M.K."/>
        </authorList>
    </citation>
    <scope>NUCLEOTIDE SEQUENCE [LARGE SCALE GENOMIC DNA]</scope>
    <source>
        <strain evidence="9 10">17J57-3</strain>
    </source>
</reference>
<dbReference type="RefSeq" id="WP_163961644.1">
    <property type="nucleotide sequence ID" value="NZ_JAAIVB010000021.1"/>
</dbReference>
<evidence type="ECO:0000256" key="1">
    <source>
        <dbReference type="ARBA" id="ARBA00004651"/>
    </source>
</evidence>
<organism evidence="9 10">
    <name type="scientific">Noviherbaspirillum galbum</name>
    <dbReference type="NCBI Taxonomy" id="2709383"/>
    <lineage>
        <taxon>Bacteria</taxon>
        <taxon>Pseudomonadati</taxon>
        <taxon>Pseudomonadota</taxon>
        <taxon>Betaproteobacteria</taxon>
        <taxon>Burkholderiales</taxon>
        <taxon>Oxalobacteraceae</taxon>
        <taxon>Noviherbaspirillum</taxon>
    </lineage>
</organism>
<evidence type="ECO:0000256" key="8">
    <source>
        <dbReference type="RuleBase" id="RU363041"/>
    </source>
</evidence>
<dbReference type="PANTHER" id="PTHR30269:SF32">
    <property type="entry name" value="MEMBRANE TRANSPORTER PROTEIN-RELATED"/>
    <property type="match status" value="1"/>
</dbReference>
<evidence type="ECO:0000256" key="2">
    <source>
        <dbReference type="ARBA" id="ARBA00009142"/>
    </source>
</evidence>
<protein>
    <recommendedName>
        <fullName evidence="8">Probable membrane transporter protein</fullName>
    </recommendedName>
</protein>
<keyword evidence="3" id="KW-0813">Transport</keyword>
<feature type="transmembrane region" description="Helical" evidence="8">
    <location>
        <begin position="223"/>
        <end position="241"/>
    </location>
</feature>
<keyword evidence="6 8" id="KW-1133">Transmembrane helix</keyword>
<accession>A0A6B3SJN8</accession>
<gene>
    <name evidence="9" type="ORF">G3574_07610</name>
</gene>
<feature type="transmembrane region" description="Helical" evidence="8">
    <location>
        <begin position="30"/>
        <end position="51"/>
    </location>
</feature>
<dbReference type="GO" id="GO:0005886">
    <property type="term" value="C:plasma membrane"/>
    <property type="evidence" value="ECO:0007669"/>
    <property type="project" value="UniProtKB-SubCell"/>
</dbReference>
<feature type="transmembrane region" description="Helical" evidence="8">
    <location>
        <begin position="192"/>
        <end position="211"/>
    </location>
</feature>
<dbReference type="AlphaFoldDB" id="A0A6B3SJN8"/>
<keyword evidence="7 8" id="KW-0472">Membrane</keyword>
<dbReference type="EMBL" id="JAAIVB010000021">
    <property type="protein sequence ID" value="NEX60940.1"/>
    <property type="molecule type" value="Genomic_DNA"/>
</dbReference>
<dbReference type="Pfam" id="PF01925">
    <property type="entry name" value="TauE"/>
    <property type="match status" value="1"/>
</dbReference>
<feature type="transmembrane region" description="Helical" evidence="8">
    <location>
        <begin position="97"/>
        <end position="117"/>
    </location>
</feature>
<dbReference type="InterPro" id="IPR052017">
    <property type="entry name" value="TSUP"/>
</dbReference>
<keyword evidence="5 8" id="KW-0812">Transmembrane</keyword>
<dbReference type="Proteomes" id="UP000482155">
    <property type="component" value="Unassembled WGS sequence"/>
</dbReference>
<evidence type="ECO:0000256" key="4">
    <source>
        <dbReference type="ARBA" id="ARBA00022475"/>
    </source>
</evidence>
<feature type="transmembrane region" description="Helical" evidence="8">
    <location>
        <begin position="72"/>
        <end position="91"/>
    </location>
</feature>
<evidence type="ECO:0000313" key="9">
    <source>
        <dbReference type="EMBL" id="NEX60940.1"/>
    </source>
</evidence>
<keyword evidence="4 8" id="KW-1003">Cell membrane</keyword>
<evidence type="ECO:0000256" key="6">
    <source>
        <dbReference type="ARBA" id="ARBA00022989"/>
    </source>
</evidence>
<evidence type="ECO:0000256" key="7">
    <source>
        <dbReference type="ARBA" id="ARBA00023136"/>
    </source>
</evidence>
<feature type="transmembrane region" description="Helical" evidence="8">
    <location>
        <begin position="165"/>
        <end position="185"/>
    </location>
</feature>
<comment type="subcellular location">
    <subcellularLocation>
        <location evidence="1 8">Cell membrane</location>
        <topology evidence="1 8">Multi-pass membrane protein</topology>
    </subcellularLocation>
</comment>
<evidence type="ECO:0000256" key="3">
    <source>
        <dbReference type="ARBA" id="ARBA00022448"/>
    </source>
</evidence>
<evidence type="ECO:0000313" key="10">
    <source>
        <dbReference type="Proteomes" id="UP000482155"/>
    </source>
</evidence>
<comment type="similarity">
    <text evidence="2 8">Belongs to the 4-toluene sulfonate uptake permease (TSUP) (TC 2.A.102) family.</text>
</comment>
<proteinExistence type="inferred from homology"/>
<keyword evidence="10" id="KW-1185">Reference proteome</keyword>
<name>A0A6B3SJN8_9BURK</name>
<dbReference type="InterPro" id="IPR002781">
    <property type="entry name" value="TM_pro_TauE-like"/>
</dbReference>
<comment type="caution">
    <text evidence="9">The sequence shown here is derived from an EMBL/GenBank/DDBJ whole genome shotgun (WGS) entry which is preliminary data.</text>
</comment>
<dbReference type="PANTHER" id="PTHR30269">
    <property type="entry name" value="TRANSMEMBRANE PROTEIN YFCA"/>
    <property type="match status" value="1"/>
</dbReference>
<evidence type="ECO:0000256" key="5">
    <source>
        <dbReference type="ARBA" id="ARBA00022692"/>
    </source>
</evidence>
<feature type="transmembrane region" description="Helical" evidence="8">
    <location>
        <begin position="129"/>
        <end position="153"/>
    </location>
</feature>
<sequence>MDSSWLFIGAVFLLAGFVKGVIGLGLPTIAIGLLGIVMAPVQAAALLVVPSMVTNVWQLASGPGIKMLLRRLWVMLLGFCIGAAIGGWLFGVEAHAIASRLLGAALVMYALVGLYGKRLEIDALMERRLAPWIGVSTGVVAVTTGVFVIPAVPYLQALKLSKDEMVQALGLSFTVSTIALGTVLTAGGVFKLSVAGASLLALAPALAGMLIGQAVRNLIRPDVFRTMFFAGLLALGAYLALR</sequence>